<feature type="transmembrane region" description="Helical" evidence="1">
    <location>
        <begin position="75"/>
        <end position="96"/>
    </location>
</feature>
<keyword evidence="3" id="KW-1185">Reference proteome</keyword>
<dbReference type="Proteomes" id="UP001246372">
    <property type="component" value="Unassembled WGS sequence"/>
</dbReference>
<evidence type="ECO:0000256" key="1">
    <source>
        <dbReference type="SAM" id="Phobius"/>
    </source>
</evidence>
<name>A0ABU3PFX5_9BURK</name>
<evidence type="ECO:0000313" key="2">
    <source>
        <dbReference type="EMBL" id="MDT9001057.1"/>
    </source>
</evidence>
<dbReference type="RefSeq" id="WP_315651942.1">
    <property type="nucleotide sequence ID" value="NZ_JAVXZY010000007.1"/>
</dbReference>
<evidence type="ECO:0000313" key="3">
    <source>
        <dbReference type="Proteomes" id="UP001246372"/>
    </source>
</evidence>
<protein>
    <submittedName>
        <fullName evidence="2">DUF2834 domain-containing protein</fullName>
    </submittedName>
</protein>
<dbReference type="InterPro" id="IPR021362">
    <property type="entry name" value="DUF2834"/>
</dbReference>
<organism evidence="2 3">
    <name type="scientific">Roseateles aquae</name>
    <dbReference type="NCBI Taxonomy" id="3077235"/>
    <lineage>
        <taxon>Bacteria</taxon>
        <taxon>Pseudomonadati</taxon>
        <taxon>Pseudomonadota</taxon>
        <taxon>Betaproteobacteria</taxon>
        <taxon>Burkholderiales</taxon>
        <taxon>Sphaerotilaceae</taxon>
        <taxon>Roseateles</taxon>
    </lineage>
</organism>
<proteinExistence type="predicted"/>
<sequence length="104" mass="11512">MKKLYLLLCVAGTVLPYALFAPWLASHGLALQLLWASIAEQPVAAFAWADVLVSGIALLAMMAHEQRRRPLRRPWLPVLALFGVGVSLALPLYLYLREASDEAR</sequence>
<keyword evidence="1" id="KW-0812">Transmembrane</keyword>
<keyword evidence="1" id="KW-0472">Membrane</keyword>
<accession>A0ABU3PFX5</accession>
<keyword evidence="1" id="KW-1133">Transmembrane helix</keyword>
<reference evidence="2" key="1">
    <citation type="submission" date="2023-09" db="EMBL/GenBank/DDBJ databases">
        <title>Paucibacter sp. APW11 Genome sequencing and assembly.</title>
        <authorList>
            <person name="Kim I."/>
        </authorList>
    </citation>
    <scope>NUCLEOTIDE SEQUENCE</scope>
    <source>
        <strain evidence="2">APW11</strain>
    </source>
</reference>
<dbReference type="EMBL" id="JAVXZY010000007">
    <property type="protein sequence ID" value="MDT9001057.1"/>
    <property type="molecule type" value="Genomic_DNA"/>
</dbReference>
<dbReference type="Pfam" id="PF11196">
    <property type="entry name" value="DUF2834"/>
    <property type="match status" value="1"/>
</dbReference>
<gene>
    <name evidence="2" type="ORF">RQP53_17395</name>
</gene>
<comment type="caution">
    <text evidence="2">The sequence shown here is derived from an EMBL/GenBank/DDBJ whole genome shotgun (WGS) entry which is preliminary data.</text>
</comment>
<feature type="transmembrane region" description="Helical" evidence="1">
    <location>
        <begin position="44"/>
        <end position="63"/>
    </location>
</feature>